<keyword evidence="2" id="KW-1185">Reference proteome</keyword>
<dbReference type="Proteomes" id="UP000282613">
    <property type="component" value="Unassembled WGS sequence"/>
</dbReference>
<reference evidence="1 2" key="2">
    <citation type="submission" date="2018-11" db="EMBL/GenBank/DDBJ databases">
        <authorList>
            <consortium name="Pathogen Informatics"/>
        </authorList>
    </citation>
    <scope>NUCLEOTIDE SEQUENCE [LARGE SCALE GENOMIC DNA]</scope>
</reference>
<proteinExistence type="predicted"/>
<dbReference type="EMBL" id="UYRS01006095">
    <property type="protein sequence ID" value="VDK27407.1"/>
    <property type="molecule type" value="Genomic_DNA"/>
</dbReference>
<dbReference type="WBParaSite" id="TASK_0000313301-mRNA-1">
    <property type="protein sequence ID" value="TASK_0000313301-mRNA-1"/>
    <property type="gene ID" value="TASK_0000313301"/>
</dbReference>
<name>A0A0R3W0D9_TAEAS</name>
<reference evidence="3" key="1">
    <citation type="submission" date="2017-02" db="UniProtKB">
        <authorList>
            <consortium name="WormBaseParasite"/>
        </authorList>
    </citation>
    <scope>IDENTIFICATION</scope>
</reference>
<gene>
    <name evidence="1" type="ORF">TASK_LOCUS3134</name>
</gene>
<evidence type="ECO:0000313" key="3">
    <source>
        <dbReference type="WBParaSite" id="TASK_0000313301-mRNA-1"/>
    </source>
</evidence>
<organism evidence="3">
    <name type="scientific">Taenia asiatica</name>
    <name type="common">Asian tapeworm</name>
    <dbReference type="NCBI Taxonomy" id="60517"/>
    <lineage>
        <taxon>Eukaryota</taxon>
        <taxon>Metazoa</taxon>
        <taxon>Spiralia</taxon>
        <taxon>Lophotrochozoa</taxon>
        <taxon>Platyhelminthes</taxon>
        <taxon>Cestoda</taxon>
        <taxon>Eucestoda</taxon>
        <taxon>Cyclophyllidea</taxon>
        <taxon>Taeniidae</taxon>
        <taxon>Taenia</taxon>
    </lineage>
</organism>
<accession>A0A0R3W0D9</accession>
<dbReference type="AlphaFoldDB" id="A0A0R3W0D9"/>
<protein>
    <submittedName>
        <fullName evidence="3">Isochorismatase domain-containing protein</fullName>
    </submittedName>
</protein>
<evidence type="ECO:0000313" key="1">
    <source>
        <dbReference type="EMBL" id="VDK27407.1"/>
    </source>
</evidence>
<evidence type="ECO:0000313" key="2">
    <source>
        <dbReference type="Proteomes" id="UP000282613"/>
    </source>
</evidence>
<sequence>MVVERAGVATSFHDAGVIAKVGVECWCIAVSNVPITDVAEAVTLHGLTQMKDIADFIANEDCVVD</sequence>